<name>A0A915KT92_ROMCU</name>
<protein>
    <submittedName>
        <fullName evidence="2">Uncharacterized protein</fullName>
    </submittedName>
</protein>
<dbReference type="Gene3D" id="1.25.40.10">
    <property type="entry name" value="Tetratricopeptide repeat domain"/>
    <property type="match status" value="1"/>
</dbReference>
<dbReference type="InterPro" id="IPR011990">
    <property type="entry name" value="TPR-like_helical_dom_sf"/>
</dbReference>
<accession>A0A915KT92</accession>
<dbReference type="Proteomes" id="UP000887565">
    <property type="component" value="Unplaced"/>
</dbReference>
<dbReference type="AlphaFoldDB" id="A0A915KT92"/>
<organism evidence="1 2">
    <name type="scientific">Romanomermis culicivorax</name>
    <name type="common">Nematode worm</name>
    <dbReference type="NCBI Taxonomy" id="13658"/>
    <lineage>
        <taxon>Eukaryota</taxon>
        <taxon>Metazoa</taxon>
        <taxon>Ecdysozoa</taxon>
        <taxon>Nematoda</taxon>
        <taxon>Enoplea</taxon>
        <taxon>Dorylaimia</taxon>
        <taxon>Mermithida</taxon>
        <taxon>Mermithoidea</taxon>
        <taxon>Mermithidae</taxon>
        <taxon>Romanomermis</taxon>
    </lineage>
</organism>
<dbReference type="WBParaSite" id="nRc.2.0.1.t42129-RA">
    <property type="protein sequence ID" value="nRc.2.0.1.t42129-RA"/>
    <property type="gene ID" value="nRc.2.0.1.g42129"/>
</dbReference>
<proteinExistence type="predicted"/>
<reference evidence="2" key="1">
    <citation type="submission" date="2022-11" db="UniProtKB">
        <authorList>
            <consortium name="WormBaseParasite"/>
        </authorList>
    </citation>
    <scope>IDENTIFICATION</scope>
</reference>
<evidence type="ECO:0000313" key="1">
    <source>
        <dbReference type="Proteomes" id="UP000887565"/>
    </source>
</evidence>
<sequence>MVVLEKAESYLAVSHGKEHSLYKVCNVLLHQCREEQMILDSRGRTEQYSLCK</sequence>
<keyword evidence="1" id="KW-1185">Reference proteome</keyword>
<evidence type="ECO:0000313" key="2">
    <source>
        <dbReference type="WBParaSite" id="nRc.2.0.1.t42129-RA"/>
    </source>
</evidence>